<reference evidence="2 3" key="1">
    <citation type="submission" date="2018-06" db="EMBL/GenBank/DDBJ databases">
        <title>Complete Genomes of Monosporascus.</title>
        <authorList>
            <person name="Robinson A.J."/>
            <person name="Natvig D.O."/>
        </authorList>
    </citation>
    <scope>NUCLEOTIDE SEQUENCE [LARGE SCALE GENOMIC DNA]</scope>
    <source>
        <strain evidence="2 3">CBS 110550</strain>
    </source>
</reference>
<evidence type="ECO:0000313" key="3">
    <source>
        <dbReference type="Proteomes" id="UP000293360"/>
    </source>
</evidence>
<feature type="signal peptide" evidence="1">
    <location>
        <begin position="1"/>
        <end position="18"/>
    </location>
</feature>
<dbReference type="AlphaFoldDB" id="A0A4Q4SZB7"/>
<gene>
    <name evidence="2" type="ORF">DL764_008903</name>
</gene>
<keyword evidence="1" id="KW-0732">Signal</keyword>
<evidence type="ECO:0000313" key="2">
    <source>
        <dbReference type="EMBL" id="RYO87141.1"/>
    </source>
</evidence>
<protein>
    <submittedName>
        <fullName evidence="2">Uncharacterized protein</fullName>
    </submittedName>
</protein>
<keyword evidence="3" id="KW-1185">Reference proteome</keyword>
<proteinExistence type="predicted"/>
<organism evidence="2 3">
    <name type="scientific">Monosporascus ibericus</name>
    <dbReference type="NCBI Taxonomy" id="155417"/>
    <lineage>
        <taxon>Eukaryota</taxon>
        <taxon>Fungi</taxon>
        <taxon>Dikarya</taxon>
        <taxon>Ascomycota</taxon>
        <taxon>Pezizomycotina</taxon>
        <taxon>Sordariomycetes</taxon>
        <taxon>Xylariomycetidae</taxon>
        <taxon>Xylariales</taxon>
        <taxon>Xylariales incertae sedis</taxon>
        <taxon>Monosporascus</taxon>
    </lineage>
</organism>
<evidence type="ECO:0000256" key="1">
    <source>
        <dbReference type="SAM" id="SignalP"/>
    </source>
</evidence>
<comment type="caution">
    <text evidence="2">The sequence shown here is derived from an EMBL/GenBank/DDBJ whole genome shotgun (WGS) entry which is preliminary data.</text>
</comment>
<accession>A0A4Q4SZB7</accession>
<feature type="chain" id="PRO_5020757867" evidence="1">
    <location>
        <begin position="19"/>
        <end position="381"/>
    </location>
</feature>
<name>A0A4Q4SZB7_9PEZI</name>
<dbReference type="OrthoDB" id="5225719at2759"/>
<dbReference type="Proteomes" id="UP000293360">
    <property type="component" value="Unassembled WGS sequence"/>
</dbReference>
<dbReference type="EMBL" id="QJNU01000756">
    <property type="protein sequence ID" value="RYO87141.1"/>
    <property type="molecule type" value="Genomic_DNA"/>
</dbReference>
<sequence>MRVIRLLQVLAVANGIRAAPNEDASSRDVDANNIGEDDNFDDLVFGPDALNYTYPEGHLEKRAGPALILGRIAYNLIVNAATGLFVGEILNSEGGSTAIVNLSDESINGIATLVKQTVEEAWYTRDKTDAQTFLQLAGNYARRGAYNSSNPDPAQFSIIDQDRQLASSYASTAHGLLNRIDTYGLKGAPLYQVLLGTWVSFNREYITLAQMLDTINEDRTTLAQTATLNFRTNCKVMHDVLVAYRDYYDNRVPRLYFDTRFVQRDVSNHLIKCRRTVERRYRVEAFKQAQYSEAERDEARADPSTWDLDYFRISDPPCRANRCNPSSAAKACYDRWNNWAADLYRSSVERWRVRRRTEFLTGEINKNIQAMLSLHDGSTPV</sequence>